<evidence type="ECO:0000313" key="2">
    <source>
        <dbReference type="Proteomes" id="UP000326067"/>
    </source>
</evidence>
<protein>
    <submittedName>
        <fullName evidence="1">Uncharacterized protein</fullName>
    </submittedName>
</protein>
<sequence>MPIEPDRLYHELGYLIAEMPDLTTPEWQSNETQRWLGRASAWIEQSGNLVDTVAFNAAVNSLCTNPRFPSHIAAVPRLTTILYRALGRAELQASPASRGSFIPVGEIFSAFAALSKILSEATISVMFVDPYADANLLTDFAVLVPDGVITRVLADAGSKKAALAPALKHWVQQYGSERPLEGRLAPDRSLHDRLIIIDERETWSLGQSFNALAARAPTSLIRADLETAQLKIQAHNLIWQTSAPIQ</sequence>
<accession>A0A5E7H9H6</accession>
<reference evidence="1 2" key="1">
    <citation type="submission" date="2019-09" db="EMBL/GenBank/DDBJ databases">
        <authorList>
            <person name="Chandra G."/>
            <person name="Truman W A."/>
        </authorList>
    </citation>
    <scope>NUCLEOTIDE SEQUENCE [LARGE SCALE GENOMIC DNA]</scope>
    <source>
        <strain evidence="1">PS847</strain>
    </source>
</reference>
<dbReference type="Proteomes" id="UP000326067">
    <property type="component" value="Unassembled WGS sequence"/>
</dbReference>
<dbReference type="AlphaFoldDB" id="A0A5E7H9H6"/>
<proteinExistence type="predicted"/>
<evidence type="ECO:0000313" key="1">
    <source>
        <dbReference type="EMBL" id="VVO57313.1"/>
    </source>
</evidence>
<name>A0A5E7H9H6_PSEFL</name>
<organism evidence="1 2">
    <name type="scientific">Pseudomonas fluorescens</name>
    <dbReference type="NCBI Taxonomy" id="294"/>
    <lineage>
        <taxon>Bacteria</taxon>
        <taxon>Pseudomonadati</taxon>
        <taxon>Pseudomonadota</taxon>
        <taxon>Gammaproteobacteria</taxon>
        <taxon>Pseudomonadales</taxon>
        <taxon>Pseudomonadaceae</taxon>
        <taxon>Pseudomonas</taxon>
    </lineage>
</organism>
<gene>
    <name evidence="1" type="ORF">PS847_00603</name>
</gene>
<dbReference type="RefSeq" id="WP_150635106.1">
    <property type="nucleotide sequence ID" value="NZ_CABVIC010000001.1"/>
</dbReference>
<dbReference type="EMBL" id="CABVIC010000001">
    <property type="protein sequence ID" value="VVO57313.1"/>
    <property type="molecule type" value="Genomic_DNA"/>
</dbReference>